<dbReference type="EMBL" id="BAHD01000058">
    <property type="protein sequence ID" value="GAB97177.1"/>
    <property type="molecule type" value="Genomic_DNA"/>
</dbReference>
<evidence type="ECO:0000259" key="2">
    <source>
        <dbReference type="Pfam" id="PF01636"/>
    </source>
</evidence>
<dbReference type="SUPFAM" id="SSF56112">
    <property type="entry name" value="Protein kinase-like (PK-like)"/>
    <property type="match status" value="1"/>
</dbReference>
<sequence length="567" mass="59106">MMLTLTHGAICPGPPARWTCVAGPARYRGAVTRSAWTLAALADAAVPGLRPRLVEELVDRVGERFRVGFIEGDDGRRWVVRVPSDAVAAAQLEESAALAGLIADKVPFAVPESAGVAPLRDGRRAVVYPLIAGRSVDFALLPAGPGLTTAVVAAVAAVHNLDRRVFEEAGVPAYEADDLRRRRQADVDRGAATGLVPTGLLARWERMLDDVSWWRFAPTPVHGRLHDDHLLLRFGDPDDSATAQVVGITSWESAQIGDPAEDLAALLALAPTETADTVLEAYAGARHEPADGHLADRASLLAELEYLSELLTARRLGDRRHLTQATEALRRLDDLVSHGRGSGNRSGTAVDRLPVDFDADTGGQDLYQAGGPTRRIGDQDEQAPKGAQRNDSTAAADPPGDESRSDTTGGESRSDTTGASTTSASTTSASTTSASTAGGSDIAGEDPHTAPLPVIPPEPGTGVEPSLPPETTVPPQTAVPRQTAPSQAVNPSPSGPGRVGAKRPLSADQRQTDRASSTHRSSTTSSPDSAPAADEGGEASEVNADRTARTEPGRSTGESPDPRGSAG</sequence>
<dbReference type="InterPro" id="IPR002575">
    <property type="entry name" value="Aminoglycoside_PTrfase"/>
</dbReference>
<gene>
    <name evidence="3" type="ORF">KILIM_058_00285</name>
</gene>
<dbReference type="AlphaFoldDB" id="K6WYJ7"/>
<reference evidence="3 4" key="1">
    <citation type="submission" date="2012-08" db="EMBL/GenBank/DDBJ databases">
        <title>Whole genome shotgun sequence of Kineosphaera limosa NBRC 100340.</title>
        <authorList>
            <person name="Yoshida I."/>
            <person name="Isaki S."/>
            <person name="Hosoyama A."/>
            <person name="Tsuchikane K."/>
            <person name="Katsumata H."/>
            <person name="Ando Y."/>
            <person name="Ohji S."/>
            <person name="Hamada M."/>
            <person name="Tamura T."/>
            <person name="Yamazoe A."/>
            <person name="Yamazaki S."/>
            <person name="Fujita N."/>
        </authorList>
    </citation>
    <scope>NUCLEOTIDE SEQUENCE [LARGE SCALE GENOMIC DNA]</scope>
    <source>
        <strain evidence="3 4">NBRC 100340</strain>
    </source>
</reference>
<feature type="compositionally biased region" description="Basic and acidic residues" evidence="1">
    <location>
        <begin position="543"/>
        <end position="552"/>
    </location>
</feature>
<protein>
    <recommendedName>
        <fullName evidence="2">Aminoglycoside phosphotransferase domain-containing protein</fullName>
    </recommendedName>
</protein>
<dbReference type="STRING" id="1184609.KILIM_058_00285"/>
<name>K6WYJ7_9MICO</name>
<organism evidence="3 4">
    <name type="scientific">Kineosphaera limosa NBRC 100340</name>
    <dbReference type="NCBI Taxonomy" id="1184609"/>
    <lineage>
        <taxon>Bacteria</taxon>
        <taxon>Bacillati</taxon>
        <taxon>Actinomycetota</taxon>
        <taxon>Actinomycetes</taxon>
        <taxon>Micrococcales</taxon>
        <taxon>Dermatophilaceae</taxon>
        <taxon>Kineosphaera</taxon>
    </lineage>
</organism>
<dbReference type="Pfam" id="PF01636">
    <property type="entry name" value="APH"/>
    <property type="match status" value="1"/>
</dbReference>
<feature type="compositionally biased region" description="Low complexity" evidence="1">
    <location>
        <begin position="514"/>
        <end position="533"/>
    </location>
</feature>
<evidence type="ECO:0000256" key="1">
    <source>
        <dbReference type="SAM" id="MobiDB-lite"/>
    </source>
</evidence>
<feature type="domain" description="Aminoglycoside phosphotransferase" evidence="2">
    <location>
        <begin position="62"/>
        <end position="289"/>
    </location>
</feature>
<keyword evidence="4" id="KW-1185">Reference proteome</keyword>
<feature type="compositionally biased region" description="Polar residues" evidence="1">
    <location>
        <begin position="473"/>
        <end position="492"/>
    </location>
</feature>
<dbReference type="Gene3D" id="3.30.200.20">
    <property type="entry name" value="Phosphorylase Kinase, domain 1"/>
    <property type="match status" value="1"/>
</dbReference>
<comment type="caution">
    <text evidence="3">The sequence shown here is derived from an EMBL/GenBank/DDBJ whole genome shotgun (WGS) entry which is preliminary data.</text>
</comment>
<accession>K6WYJ7</accession>
<proteinExistence type="predicted"/>
<dbReference type="eggNOG" id="COG3173">
    <property type="taxonomic scope" value="Bacteria"/>
</dbReference>
<evidence type="ECO:0000313" key="4">
    <source>
        <dbReference type="Proteomes" id="UP000008366"/>
    </source>
</evidence>
<feature type="compositionally biased region" description="Low complexity" evidence="1">
    <location>
        <begin position="416"/>
        <end position="440"/>
    </location>
</feature>
<evidence type="ECO:0000313" key="3">
    <source>
        <dbReference type="EMBL" id="GAB97177.1"/>
    </source>
</evidence>
<feature type="region of interest" description="Disordered" evidence="1">
    <location>
        <begin position="336"/>
        <end position="567"/>
    </location>
</feature>
<dbReference type="Gene3D" id="3.90.1200.10">
    <property type="match status" value="1"/>
</dbReference>
<dbReference type="InterPro" id="IPR011009">
    <property type="entry name" value="Kinase-like_dom_sf"/>
</dbReference>
<dbReference type="Proteomes" id="UP000008366">
    <property type="component" value="Unassembled WGS sequence"/>
</dbReference>